<gene>
    <name evidence="1" type="ORF">IEQ34_002254</name>
</gene>
<sequence length="207" mass="23663">MLAINPALQRNKINIIGWAMNWYRNVRICEPNSIRHTPKNLWCHIFVAIYLREFFKGSMVIGIWATAQCWKVHLELVIYSLLTGNVSIESLNKFGKTTYKCLVEYGIKGPTMGDHSLQLQESFPKVNIDERSANAIREIPERLRRVHLVEHCSSSHISDGTNPKTNDAYVYLMDYSSSRIHEGQAVLLPAELIIQGLFFFLHTATAS</sequence>
<proteinExistence type="predicted"/>
<evidence type="ECO:0000313" key="2">
    <source>
        <dbReference type="Proteomes" id="UP000775213"/>
    </source>
</evidence>
<evidence type="ECO:0000313" key="1">
    <source>
        <dbReference type="EMBL" id="KAH0469022.1"/>
    </source>
</evidence>
<organism evidence="1 2">
    <name type="scientific">Dendrobium chrysotoxum</name>
    <name type="common">Orchid</name>
    <dbReference type="NCBI Taxonomy" id="161865"/>
    <lineage>
        <taxon>Eukaryota</taxon>
        <taxon>Viridiplantae</taxon>
        <taxon>Streptophyta</taxon>
        <taxon>Embryophyta</taxon>
        <taxon>Tracheophyta</taxon>
        <taxon>Spermatophyta</taxon>
        <taxon>Magnoliopsida</taxon>
        <taxon>Liliopsida</taxon>
        <taxon>Asparagales</taxon>
        <taxon>Orchidaceae</taxon>
        <taxon>Epidendroideae</taxon>
        <taxon>Malaxideae</taxon>
        <taxon>Dendrobiinae</taxon>
        <taxon>Dendrobium</taxon>
    </lineage>
</organism>
<dbReference type="Proteomes" id="UP000775213">
    <property type="component" value="Unassembled WGS sequence"/>
</dbReference>
<protein>
    <submittedName>
        <fullName evidence="1">Uncharacterized protein</fullName>
    </submittedName>
</protein>
<accession>A0AAV7HMY1</accession>
<keyword evidence="2" id="KW-1185">Reference proteome</keyword>
<name>A0AAV7HMY1_DENCH</name>
<reference evidence="1 2" key="1">
    <citation type="journal article" date="2021" name="Hortic Res">
        <title>Chromosome-scale assembly of the Dendrobium chrysotoxum genome enhances the understanding of orchid evolution.</title>
        <authorList>
            <person name="Zhang Y."/>
            <person name="Zhang G.Q."/>
            <person name="Zhang D."/>
            <person name="Liu X.D."/>
            <person name="Xu X.Y."/>
            <person name="Sun W.H."/>
            <person name="Yu X."/>
            <person name="Zhu X."/>
            <person name="Wang Z.W."/>
            <person name="Zhao X."/>
            <person name="Zhong W.Y."/>
            <person name="Chen H."/>
            <person name="Yin W.L."/>
            <person name="Huang T."/>
            <person name="Niu S.C."/>
            <person name="Liu Z.J."/>
        </authorList>
    </citation>
    <scope>NUCLEOTIDE SEQUENCE [LARGE SCALE GENOMIC DNA]</scope>
    <source>
        <strain evidence="1">Lindl</strain>
    </source>
</reference>
<dbReference type="EMBL" id="JAGFBR010000003">
    <property type="protein sequence ID" value="KAH0469022.1"/>
    <property type="molecule type" value="Genomic_DNA"/>
</dbReference>
<dbReference type="AlphaFoldDB" id="A0AAV7HMY1"/>
<comment type="caution">
    <text evidence="1">The sequence shown here is derived from an EMBL/GenBank/DDBJ whole genome shotgun (WGS) entry which is preliminary data.</text>
</comment>